<accession>A0A7D5F447</accession>
<evidence type="ECO:0000313" key="2">
    <source>
        <dbReference type="EMBL" id="QLD10927.1"/>
    </source>
</evidence>
<dbReference type="Proteomes" id="UP000509638">
    <property type="component" value="Chromosome"/>
</dbReference>
<evidence type="ECO:0000313" key="3">
    <source>
        <dbReference type="Proteomes" id="UP000509638"/>
    </source>
</evidence>
<dbReference type="AlphaFoldDB" id="A0A7D5F447"/>
<sequence>MSDEHIRQTLRDLGVSVRYVPLDDDRDGEYLHHRRLIRLQPGMPRRLHRSVLAHECAHAVFGDAPSAFGPANAKMERRADEWAALRLIDIDAYKLAESIHAAHPHAIALELDVTVDIVEAFQRILSRFGDTVYVQARMGAGMWHHRETVH</sequence>
<proteinExistence type="predicted"/>
<name>A0A7D5F447_9MICO</name>
<organism evidence="2 3">
    <name type="scientific">Microbacterium oleivorans</name>
    <dbReference type="NCBI Taxonomy" id="273677"/>
    <lineage>
        <taxon>Bacteria</taxon>
        <taxon>Bacillati</taxon>
        <taxon>Actinomycetota</taxon>
        <taxon>Actinomycetes</taxon>
        <taxon>Micrococcales</taxon>
        <taxon>Microbacteriaceae</taxon>
        <taxon>Microbacterium</taxon>
    </lineage>
</organism>
<feature type="domain" description="IrrE N-terminal-like" evidence="1">
    <location>
        <begin position="12"/>
        <end position="93"/>
    </location>
</feature>
<reference evidence="2 3" key="1">
    <citation type="submission" date="2020-06" db="EMBL/GenBank/DDBJ databases">
        <authorList>
            <person name="Jo H."/>
        </authorList>
    </citation>
    <scope>NUCLEOTIDE SEQUENCE [LARGE SCALE GENOMIC DNA]</scope>
    <source>
        <strain evidence="2 3">I46</strain>
    </source>
</reference>
<dbReference type="RefSeq" id="WP_178010447.1">
    <property type="nucleotide sequence ID" value="NZ_CP058316.1"/>
</dbReference>
<evidence type="ECO:0000259" key="1">
    <source>
        <dbReference type="Pfam" id="PF06114"/>
    </source>
</evidence>
<dbReference type="EMBL" id="CP058316">
    <property type="protein sequence ID" value="QLD10927.1"/>
    <property type="molecule type" value="Genomic_DNA"/>
</dbReference>
<protein>
    <submittedName>
        <fullName evidence="2">ImmA/IrrE family metallo-endopeptidase</fullName>
    </submittedName>
</protein>
<dbReference type="InterPro" id="IPR010359">
    <property type="entry name" value="IrrE_HExxH"/>
</dbReference>
<gene>
    <name evidence="2" type="ORF">HW566_03470</name>
</gene>
<dbReference type="Pfam" id="PF06114">
    <property type="entry name" value="Peptidase_M78"/>
    <property type="match status" value="1"/>
</dbReference>